<evidence type="ECO:0000313" key="2">
    <source>
        <dbReference type="Proteomes" id="UP000182753"/>
    </source>
</evidence>
<dbReference type="EMBL" id="MNUJ01000047">
    <property type="protein sequence ID" value="OIN89159.1"/>
    <property type="molecule type" value="Genomic_DNA"/>
</dbReference>
<name>A0A1J4RQJ0_9BACT</name>
<evidence type="ECO:0000313" key="1">
    <source>
        <dbReference type="EMBL" id="OIN89159.1"/>
    </source>
</evidence>
<gene>
    <name evidence="1" type="ORF">AUJ40_02245</name>
</gene>
<comment type="caution">
    <text evidence="1">The sequence shown here is derived from an EMBL/GenBank/DDBJ whole genome shotgun (WGS) entry which is preliminary data.</text>
</comment>
<dbReference type="Proteomes" id="UP000182753">
    <property type="component" value="Unassembled WGS sequence"/>
</dbReference>
<organism evidence="1 2">
    <name type="scientific">Candidatus Berkelbacteria bacterium CG1_02_42_45</name>
    <dbReference type="NCBI Taxonomy" id="1805036"/>
    <lineage>
        <taxon>Bacteria</taxon>
        <taxon>Candidatus Berkelbacteria</taxon>
    </lineage>
</organism>
<proteinExistence type="predicted"/>
<dbReference type="AlphaFoldDB" id="A0A1J4RQJ0"/>
<protein>
    <submittedName>
        <fullName evidence="1">Uncharacterized protein</fullName>
    </submittedName>
</protein>
<reference evidence="1 2" key="1">
    <citation type="journal article" date="2016" name="Environ. Microbiol.">
        <title>Genomic resolution of a cold subsurface aquifer community provides metabolic insights for novel microbes adapted to high CO concentrations.</title>
        <authorList>
            <person name="Probst A.J."/>
            <person name="Castelle C.J."/>
            <person name="Singh A."/>
            <person name="Brown C.T."/>
            <person name="Anantharaman K."/>
            <person name="Sharon I."/>
            <person name="Hug L.A."/>
            <person name="Burstein D."/>
            <person name="Emerson J.B."/>
            <person name="Thomas B.C."/>
            <person name="Banfield J.F."/>
        </authorList>
    </citation>
    <scope>NUCLEOTIDE SEQUENCE [LARGE SCALE GENOMIC DNA]</scope>
    <source>
        <strain evidence="1">CG1_02_42_45</strain>
    </source>
</reference>
<accession>A0A1J4RQJ0</accession>
<sequence length="63" mass="6942">MSVLIYCHRPSITLGVEFYLEAIAEATSSPRTDKEFLFLFGIGSEAVAAKRFPNKGNLIVPKP</sequence>